<dbReference type="GO" id="GO:0004531">
    <property type="term" value="F:deoxyribonuclease II activity"/>
    <property type="evidence" value="ECO:0007669"/>
    <property type="project" value="InterPro"/>
</dbReference>
<evidence type="ECO:0000313" key="4">
    <source>
        <dbReference type="Proteomes" id="UP000887566"/>
    </source>
</evidence>
<keyword evidence="4" id="KW-1185">Reference proteome</keyword>
<name>A0A914XN94_9BILA</name>
<accession>A0A914XN94</accession>
<dbReference type="PANTHER" id="PTHR10858:SF24">
    <property type="entry name" value="CELL DEATH-RELATED NUCLEASE 6"/>
    <property type="match status" value="1"/>
</dbReference>
<dbReference type="Proteomes" id="UP000887566">
    <property type="component" value="Unplaced"/>
</dbReference>
<evidence type="ECO:0000256" key="1">
    <source>
        <dbReference type="ARBA" id="ARBA00007527"/>
    </source>
</evidence>
<keyword evidence="2" id="KW-0378">Hydrolase</keyword>
<dbReference type="WBParaSite" id="PSAMB.scaffold896size39088.g9490.t1">
    <property type="protein sequence ID" value="PSAMB.scaffold896size39088.g9490.t1"/>
    <property type="gene ID" value="PSAMB.scaffold896size39088.g9490"/>
</dbReference>
<feature type="signal peptide" evidence="3">
    <location>
        <begin position="1"/>
        <end position="17"/>
    </location>
</feature>
<organism evidence="4 5">
    <name type="scientific">Plectus sambesii</name>
    <dbReference type="NCBI Taxonomy" id="2011161"/>
    <lineage>
        <taxon>Eukaryota</taxon>
        <taxon>Metazoa</taxon>
        <taxon>Ecdysozoa</taxon>
        <taxon>Nematoda</taxon>
        <taxon>Chromadorea</taxon>
        <taxon>Plectida</taxon>
        <taxon>Plectina</taxon>
        <taxon>Plectoidea</taxon>
        <taxon>Plectidae</taxon>
        <taxon>Plectus</taxon>
    </lineage>
</organism>
<dbReference type="AlphaFoldDB" id="A0A914XN94"/>
<proteinExistence type="inferred from homology"/>
<dbReference type="PANTHER" id="PTHR10858">
    <property type="entry name" value="DEOXYRIBONUCLEASE II"/>
    <property type="match status" value="1"/>
</dbReference>
<dbReference type="GO" id="GO:0006309">
    <property type="term" value="P:apoptotic DNA fragmentation"/>
    <property type="evidence" value="ECO:0007669"/>
    <property type="project" value="TreeGrafter"/>
</dbReference>
<keyword evidence="3" id="KW-0732">Signal</keyword>
<evidence type="ECO:0000313" key="5">
    <source>
        <dbReference type="WBParaSite" id="PSAMB.scaffold896size39088.g9490.t1"/>
    </source>
</evidence>
<reference evidence="5" key="1">
    <citation type="submission" date="2022-11" db="UniProtKB">
        <authorList>
            <consortium name="WormBaseParasite"/>
        </authorList>
    </citation>
    <scope>IDENTIFICATION</scope>
</reference>
<dbReference type="CDD" id="cd09121">
    <property type="entry name" value="PLDc_DNaseII_2"/>
    <property type="match status" value="1"/>
</dbReference>
<protein>
    <submittedName>
        <fullName evidence="5">Deoxyribonuclease II</fullName>
    </submittedName>
</protein>
<sequence length="375" mass="42139">MLIVFFGLLFASAVISASDRDIGSFPFSCMDQSNRPVDWFAAYKLPHLKTSPHPHVANGTGFLYTDVNNKQWQLSSVGLELSNQALAYTLQQFYDRANDPTVFHLMYNDEHPLDGPWSETLGHTKGVLFFNQLQGIWLVHSVPKFPQNTSYAWPSNAYYYGQSMLCITFSYSQLGDIATQLYYNTPFIYSSALPTSIAQAIPTLAQVIAGRYQSTAPYNRQVTLKSLGGQSFVSFAKAGGFQRDLYYDFVAPSLLASFNTETWQHGGGNLMSWCYTTHPYQVHNIESISLPFGINFSNYDDHSKFAVSSWTQNEVPNPWVCIGDINRQQHQMFRGGGTVCIQDRQIWTIYNSAVAATWPCTGSPSDDVEESNSVW</sequence>
<feature type="chain" id="PRO_5036835035" evidence="3">
    <location>
        <begin position="18"/>
        <end position="375"/>
    </location>
</feature>
<dbReference type="InterPro" id="IPR004947">
    <property type="entry name" value="DNase_II"/>
</dbReference>
<comment type="similarity">
    <text evidence="1">Belongs to the DNase II family.</text>
</comment>
<evidence type="ECO:0000256" key="2">
    <source>
        <dbReference type="ARBA" id="ARBA00022801"/>
    </source>
</evidence>
<dbReference type="CDD" id="cd09120">
    <property type="entry name" value="PLDc_DNaseII_1"/>
    <property type="match status" value="1"/>
</dbReference>
<dbReference type="Pfam" id="PF03265">
    <property type="entry name" value="DNase_II"/>
    <property type="match status" value="1"/>
</dbReference>
<evidence type="ECO:0000256" key="3">
    <source>
        <dbReference type="SAM" id="SignalP"/>
    </source>
</evidence>